<sequence length="225" mass="25006">MAQYPAAVVENAFGAVARLRGARVFHPDGVYLTGRLRVDSEFEHLFGVGDQPVTARLSKGTSMPAGLPDVLGLAFRVPTRDNRPWDFTLATTGTGNLTRFLVTPTRGWRSARYGSLLPYRFDGSDATWIFAEPDHTQPDTASLDAMAGYVRDNFLTFLLTASSYAKPHRKFGELTLRQDEAVEHPIDYFDPILHCPPGVRMVPEVVSTVRELAYTGSRRGRHQIP</sequence>
<accession>A0ABS4QMG0</accession>
<reference evidence="1 2" key="1">
    <citation type="submission" date="2021-03" db="EMBL/GenBank/DDBJ databases">
        <title>Sequencing the genomes of 1000 actinobacteria strains.</title>
        <authorList>
            <person name="Klenk H.-P."/>
        </authorList>
    </citation>
    <scope>NUCLEOTIDE SEQUENCE [LARGE SCALE GENOMIC DNA]</scope>
    <source>
        <strain evidence="1 2">DSM 45516</strain>
    </source>
</reference>
<gene>
    <name evidence="1" type="ORF">BJ987_005793</name>
</gene>
<evidence type="ECO:0000313" key="1">
    <source>
        <dbReference type="EMBL" id="MBP2192892.1"/>
    </source>
</evidence>
<organism evidence="1 2">
    <name type="scientific">Nocardia goodfellowii</name>
    <dbReference type="NCBI Taxonomy" id="882446"/>
    <lineage>
        <taxon>Bacteria</taxon>
        <taxon>Bacillati</taxon>
        <taxon>Actinomycetota</taxon>
        <taxon>Actinomycetes</taxon>
        <taxon>Mycobacteriales</taxon>
        <taxon>Nocardiaceae</taxon>
        <taxon>Nocardia</taxon>
    </lineage>
</organism>
<dbReference type="Proteomes" id="UP001519325">
    <property type="component" value="Unassembled WGS sequence"/>
</dbReference>
<comment type="caution">
    <text evidence="1">The sequence shown here is derived from an EMBL/GenBank/DDBJ whole genome shotgun (WGS) entry which is preliminary data.</text>
</comment>
<dbReference type="SUPFAM" id="SSF56634">
    <property type="entry name" value="Heme-dependent catalase-like"/>
    <property type="match status" value="1"/>
</dbReference>
<dbReference type="EMBL" id="JAGGMR010000001">
    <property type="protein sequence ID" value="MBP2192892.1"/>
    <property type="molecule type" value="Genomic_DNA"/>
</dbReference>
<dbReference type="InterPro" id="IPR020835">
    <property type="entry name" value="Catalase_sf"/>
</dbReference>
<proteinExistence type="predicted"/>
<evidence type="ECO:0008006" key="3">
    <source>
        <dbReference type="Google" id="ProtNLM"/>
    </source>
</evidence>
<name>A0ABS4QMG0_9NOCA</name>
<protein>
    <recommendedName>
        <fullName evidence="3">Phosphodiesterase</fullName>
    </recommendedName>
</protein>
<evidence type="ECO:0000313" key="2">
    <source>
        <dbReference type="Proteomes" id="UP001519325"/>
    </source>
</evidence>
<dbReference type="RefSeq" id="WP_209896050.1">
    <property type="nucleotide sequence ID" value="NZ_JAGGMR010000001.1"/>
</dbReference>
<keyword evidence="2" id="KW-1185">Reference proteome</keyword>